<keyword evidence="3" id="KW-1185">Reference proteome</keyword>
<organism evidence="2 3">
    <name type="scientific">Entamoeba invadens IP1</name>
    <dbReference type="NCBI Taxonomy" id="370355"/>
    <lineage>
        <taxon>Eukaryota</taxon>
        <taxon>Amoebozoa</taxon>
        <taxon>Evosea</taxon>
        <taxon>Archamoebae</taxon>
        <taxon>Mastigamoebida</taxon>
        <taxon>Entamoebidae</taxon>
        <taxon>Entamoeba</taxon>
    </lineage>
</organism>
<dbReference type="GeneID" id="14885107"/>
<dbReference type="GO" id="GO:0006457">
    <property type="term" value="P:protein folding"/>
    <property type="evidence" value="ECO:0007669"/>
    <property type="project" value="InterPro"/>
</dbReference>
<dbReference type="VEuPathDB" id="AmoebaDB:EIN_327970"/>
<dbReference type="InterPro" id="IPR002777">
    <property type="entry name" value="PFD_beta-like"/>
</dbReference>
<dbReference type="RefSeq" id="XP_004185486.1">
    <property type="nucleotide sequence ID" value="XM_004185438.1"/>
</dbReference>
<accession>A0A0A1TXP7</accession>
<evidence type="ECO:0000256" key="1">
    <source>
        <dbReference type="ARBA" id="ARBA00008045"/>
    </source>
</evidence>
<dbReference type="OMA" id="HSRMMMM"/>
<dbReference type="GO" id="GO:0016272">
    <property type="term" value="C:prefoldin complex"/>
    <property type="evidence" value="ECO:0007669"/>
    <property type="project" value="InterPro"/>
</dbReference>
<protein>
    <recommendedName>
        <fullName evidence="4">Prefoldin subunit</fullName>
    </recommendedName>
</protein>
<dbReference type="EMBL" id="KB207015">
    <property type="protein sequence ID" value="ELP86140.1"/>
    <property type="molecule type" value="Genomic_DNA"/>
</dbReference>
<comment type="similarity">
    <text evidence="1">Belongs to the prefoldin subunit beta family.</text>
</comment>
<dbReference type="AlphaFoldDB" id="A0A0A1TXP7"/>
<name>A0A0A1TXP7_ENTIV</name>
<dbReference type="OrthoDB" id="5242628at2759"/>
<reference evidence="2 3" key="1">
    <citation type="submission" date="2012-10" db="EMBL/GenBank/DDBJ databases">
        <authorList>
            <person name="Zafar N."/>
            <person name="Inman J."/>
            <person name="Hall N."/>
            <person name="Lorenzi H."/>
            <person name="Caler E."/>
        </authorList>
    </citation>
    <scope>NUCLEOTIDE SEQUENCE [LARGE SCALE GENOMIC DNA]</scope>
    <source>
        <strain evidence="2 3">IP1</strain>
    </source>
</reference>
<sequence>MENYQGAVRQYNSVHSRMMMMRKELYRIEMVLSELEVPPTNTYVALGKAFVLSDCDYLKKDISEKRDTLDKDIKKLEPMDVSLAKKVNEAQEEIIKLAKQKAL</sequence>
<dbReference type="Proteomes" id="UP000014680">
    <property type="component" value="Unassembled WGS sequence"/>
</dbReference>
<dbReference type="GO" id="GO:0051082">
    <property type="term" value="F:unfolded protein binding"/>
    <property type="evidence" value="ECO:0007669"/>
    <property type="project" value="InterPro"/>
</dbReference>
<gene>
    <name evidence="2" type="ORF">EIN_327970</name>
</gene>
<evidence type="ECO:0008006" key="4">
    <source>
        <dbReference type="Google" id="ProtNLM"/>
    </source>
</evidence>
<proteinExistence type="inferred from homology"/>
<dbReference type="Gene3D" id="1.10.287.370">
    <property type="match status" value="1"/>
</dbReference>
<evidence type="ECO:0000313" key="3">
    <source>
        <dbReference type="Proteomes" id="UP000014680"/>
    </source>
</evidence>
<evidence type="ECO:0000313" key="2">
    <source>
        <dbReference type="EMBL" id="ELP86140.1"/>
    </source>
</evidence>
<dbReference type="Pfam" id="PF01920">
    <property type="entry name" value="Prefoldin_2"/>
    <property type="match status" value="1"/>
</dbReference>
<dbReference type="SUPFAM" id="SSF46579">
    <property type="entry name" value="Prefoldin"/>
    <property type="match status" value="1"/>
</dbReference>
<dbReference type="KEGG" id="eiv:EIN_327970"/>
<dbReference type="InterPro" id="IPR009053">
    <property type="entry name" value="Prefoldin"/>
</dbReference>